<dbReference type="InterPro" id="IPR001387">
    <property type="entry name" value="Cro/C1-type_HTH"/>
</dbReference>
<evidence type="ECO:0000259" key="1">
    <source>
        <dbReference type="PROSITE" id="PS50943"/>
    </source>
</evidence>
<dbReference type="PROSITE" id="PS50943">
    <property type="entry name" value="HTH_CROC1"/>
    <property type="match status" value="1"/>
</dbReference>
<organism evidence="2">
    <name type="scientific">mine drainage metagenome</name>
    <dbReference type="NCBI Taxonomy" id="410659"/>
    <lineage>
        <taxon>unclassified sequences</taxon>
        <taxon>metagenomes</taxon>
        <taxon>ecological metagenomes</taxon>
    </lineage>
</organism>
<evidence type="ECO:0000313" key="2">
    <source>
        <dbReference type="EMBL" id="EQD32796.1"/>
    </source>
</evidence>
<comment type="caution">
    <text evidence="2">The sequence shown here is derived from an EMBL/GenBank/DDBJ whole genome shotgun (WGS) entry which is preliminary data.</text>
</comment>
<sequence length="102" mass="11395">MARKFSDLTKKMSAKDRAEIKARSARLLAELPLEQLRSARSLTQTNMAHLLGVNQSAISKIEKRTDMYLSTLRSYVEAMGGSLEIQAIFPDGAVRVDVLKEK</sequence>
<dbReference type="InterPro" id="IPR010982">
    <property type="entry name" value="Lambda_DNA-bd_dom_sf"/>
</dbReference>
<dbReference type="InterPro" id="IPR039554">
    <property type="entry name" value="HigA2-like_HTH"/>
</dbReference>
<reference evidence="2" key="2">
    <citation type="journal article" date="2014" name="ISME J.">
        <title>Microbial stratification in low pH oxic and suboxic macroscopic growths along an acid mine drainage.</title>
        <authorList>
            <person name="Mendez-Garcia C."/>
            <person name="Mesa V."/>
            <person name="Sprenger R.R."/>
            <person name="Richter M."/>
            <person name="Diez M.S."/>
            <person name="Solano J."/>
            <person name="Bargiela R."/>
            <person name="Golyshina O.V."/>
            <person name="Manteca A."/>
            <person name="Ramos J.L."/>
            <person name="Gallego J.R."/>
            <person name="Llorente I."/>
            <person name="Martins Dos Santos V.A."/>
            <person name="Jensen O.N."/>
            <person name="Pelaez A.I."/>
            <person name="Sanchez J."/>
            <person name="Ferrer M."/>
        </authorList>
    </citation>
    <scope>NUCLEOTIDE SEQUENCE</scope>
</reference>
<dbReference type="GO" id="GO:0003677">
    <property type="term" value="F:DNA binding"/>
    <property type="evidence" value="ECO:0007669"/>
    <property type="project" value="InterPro"/>
</dbReference>
<dbReference type="Pfam" id="PF13744">
    <property type="entry name" value="HTH_37"/>
    <property type="match status" value="1"/>
</dbReference>
<proteinExistence type="predicted"/>
<accession>T0YC05</accession>
<name>T0YC05_9ZZZZ</name>
<dbReference type="SMART" id="SM00530">
    <property type="entry name" value="HTH_XRE"/>
    <property type="match status" value="1"/>
</dbReference>
<dbReference type="AlphaFoldDB" id="T0YC05"/>
<dbReference type="SUPFAM" id="SSF47413">
    <property type="entry name" value="lambda repressor-like DNA-binding domains"/>
    <property type="match status" value="1"/>
</dbReference>
<feature type="domain" description="HTH cro/C1-type" evidence="1">
    <location>
        <begin position="33"/>
        <end position="86"/>
    </location>
</feature>
<dbReference type="EMBL" id="AUZX01014214">
    <property type="protein sequence ID" value="EQD32796.1"/>
    <property type="molecule type" value="Genomic_DNA"/>
</dbReference>
<dbReference type="Gene3D" id="1.10.260.40">
    <property type="entry name" value="lambda repressor-like DNA-binding domains"/>
    <property type="match status" value="1"/>
</dbReference>
<gene>
    <name evidence="2" type="ORF">B1A_19267</name>
</gene>
<reference evidence="2" key="1">
    <citation type="submission" date="2013-08" db="EMBL/GenBank/DDBJ databases">
        <authorList>
            <person name="Mendez C."/>
            <person name="Richter M."/>
            <person name="Ferrer M."/>
            <person name="Sanchez J."/>
        </authorList>
    </citation>
    <scope>NUCLEOTIDE SEQUENCE</scope>
</reference>
<protein>
    <submittedName>
        <fullName evidence="2">Transcriptional regulator, XRE family</fullName>
    </submittedName>
</protein>
<dbReference type="CDD" id="cd00093">
    <property type="entry name" value="HTH_XRE"/>
    <property type="match status" value="1"/>
</dbReference>